<accession>A0AAV4Y5R4</accession>
<dbReference type="Proteomes" id="UP001054945">
    <property type="component" value="Unassembled WGS sequence"/>
</dbReference>
<feature type="compositionally biased region" description="Polar residues" evidence="1">
    <location>
        <begin position="92"/>
        <end position="102"/>
    </location>
</feature>
<keyword evidence="3" id="KW-1185">Reference proteome</keyword>
<evidence type="ECO:0000256" key="1">
    <source>
        <dbReference type="SAM" id="MobiDB-lite"/>
    </source>
</evidence>
<dbReference type="EMBL" id="BPLR01001478">
    <property type="protein sequence ID" value="GIZ02592.1"/>
    <property type="molecule type" value="Genomic_DNA"/>
</dbReference>
<organism evidence="2 3">
    <name type="scientific">Caerostris extrusa</name>
    <name type="common">Bark spider</name>
    <name type="synonym">Caerostris bankana</name>
    <dbReference type="NCBI Taxonomy" id="172846"/>
    <lineage>
        <taxon>Eukaryota</taxon>
        <taxon>Metazoa</taxon>
        <taxon>Ecdysozoa</taxon>
        <taxon>Arthropoda</taxon>
        <taxon>Chelicerata</taxon>
        <taxon>Arachnida</taxon>
        <taxon>Araneae</taxon>
        <taxon>Araneomorphae</taxon>
        <taxon>Entelegynae</taxon>
        <taxon>Araneoidea</taxon>
        <taxon>Araneidae</taxon>
        <taxon>Caerostris</taxon>
    </lineage>
</organism>
<feature type="region of interest" description="Disordered" evidence="1">
    <location>
        <begin position="84"/>
        <end position="103"/>
    </location>
</feature>
<dbReference type="AlphaFoldDB" id="A0AAV4Y5R4"/>
<sequence length="110" mass="12525">MIIQRLITNKPQPVRMEDQETMEMKAINLIAPSRFPQQPNYAFPPELRCSISALLPFPFFGVHVLFPFTFDSLNCGRVNTINLPSNKKHINSNRSQQKTSAIRPSVVLLS</sequence>
<evidence type="ECO:0000313" key="3">
    <source>
        <dbReference type="Proteomes" id="UP001054945"/>
    </source>
</evidence>
<gene>
    <name evidence="2" type="ORF">CEXT_575401</name>
</gene>
<comment type="caution">
    <text evidence="2">The sequence shown here is derived from an EMBL/GenBank/DDBJ whole genome shotgun (WGS) entry which is preliminary data.</text>
</comment>
<protein>
    <submittedName>
        <fullName evidence="2">Uncharacterized protein</fullName>
    </submittedName>
</protein>
<proteinExistence type="predicted"/>
<name>A0AAV4Y5R4_CAEEX</name>
<evidence type="ECO:0000313" key="2">
    <source>
        <dbReference type="EMBL" id="GIZ02592.1"/>
    </source>
</evidence>
<reference evidence="2 3" key="1">
    <citation type="submission" date="2021-06" db="EMBL/GenBank/DDBJ databases">
        <title>Caerostris extrusa draft genome.</title>
        <authorList>
            <person name="Kono N."/>
            <person name="Arakawa K."/>
        </authorList>
    </citation>
    <scope>NUCLEOTIDE SEQUENCE [LARGE SCALE GENOMIC DNA]</scope>
</reference>